<evidence type="ECO:0000256" key="4">
    <source>
        <dbReference type="SAM" id="Phobius"/>
    </source>
</evidence>
<sequence>ENYGMDFPKREWSHRLSLRGSRRTHEGEIGHRISGAPRSTRRWASLRQHVSSSHDGGKPRVELLFNTSGSKASTPSSQPHTPNTPKTPHTPPIKKSNWEMARGSEIGIAPITGRESVTEAATNVGITQHTRKCALSRFLSSLCGSHHFKNLQVEMLYQRYFLRMNQSNMTHVLGLLVGLALALGLLLITKLMLTGNQPLFTLLQRPENLFLAITLVTCIVIYAVLVAAISRPGMNEIWLAGVSGAVLVTLLALQVTLSIHLARLHEVGREITGDTSFSSKSKDLRTGGPLAAALMVCFFIYMAYALLPIRLRHACIAGIVFSAAHLIGAFLLYPHYPSMMAHVSLTSS</sequence>
<keyword evidence="4" id="KW-1133">Transmembrane helix</keyword>
<keyword evidence="4" id="KW-0472">Membrane</keyword>
<evidence type="ECO:0000313" key="6">
    <source>
        <dbReference type="Proteomes" id="UP000078542"/>
    </source>
</evidence>
<feature type="compositionally biased region" description="Polar residues" evidence="3">
    <location>
        <begin position="68"/>
        <end position="78"/>
    </location>
</feature>
<keyword evidence="1" id="KW-0547">Nucleotide-binding</keyword>
<dbReference type="GO" id="GO:0005886">
    <property type="term" value="C:plasma membrane"/>
    <property type="evidence" value="ECO:0007669"/>
    <property type="project" value="TreeGrafter"/>
</dbReference>
<proteinExistence type="predicted"/>
<keyword evidence="2" id="KW-0456">Lyase</keyword>
<dbReference type="Proteomes" id="UP000078542">
    <property type="component" value="Unassembled WGS sequence"/>
</dbReference>
<gene>
    <name evidence="5" type="ORF">ALC62_03335</name>
</gene>
<feature type="transmembrane region" description="Helical" evidence="4">
    <location>
        <begin position="314"/>
        <end position="333"/>
    </location>
</feature>
<keyword evidence="6" id="KW-1185">Reference proteome</keyword>
<dbReference type="AlphaFoldDB" id="A0A195CYD6"/>
<dbReference type="GO" id="GO:0007189">
    <property type="term" value="P:adenylate cyclase-activating G protein-coupled receptor signaling pathway"/>
    <property type="evidence" value="ECO:0007669"/>
    <property type="project" value="TreeGrafter"/>
</dbReference>
<accession>A0A195CYD6</accession>
<protein>
    <submittedName>
        <fullName evidence="5">Adenylate cyclase type 6</fullName>
    </submittedName>
</protein>
<evidence type="ECO:0000313" key="5">
    <source>
        <dbReference type="EMBL" id="KYN05680.1"/>
    </source>
</evidence>
<feature type="region of interest" description="Disordered" evidence="3">
    <location>
        <begin position="1"/>
        <end position="42"/>
    </location>
</feature>
<feature type="non-terminal residue" evidence="5">
    <location>
        <position position="1"/>
    </location>
</feature>
<name>A0A195CYD6_9HYME</name>
<feature type="region of interest" description="Disordered" evidence="3">
    <location>
        <begin position="68"/>
        <end position="96"/>
    </location>
</feature>
<keyword evidence="4" id="KW-0812">Transmembrane</keyword>
<dbReference type="EMBL" id="KQ977110">
    <property type="protein sequence ID" value="KYN05680.1"/>
    <property type="molecule type" value="Genomic_DNA"/>
</dbReference>
<feature type="transmembrane region" description="Helical" evidence="4">
    <location>
        <begin position="237"/>
        <end position="259"/>
    </location>
</feature>
<feature type="transmembrane region" description="Helical" evidence="4">
    <location>
        <begin position="169"/>
        <end position="189"/>
    </location>
</feature>
<dbReference type="PANTHER" id="PTHR45627:SF16">
    <property type="entry name" value="ADENYLATE CYCLASE"/>
    <property type="match status" value="1"/>
</dbReference>
<dbReference type="GO" id="GO:0000166">
    <property type="term" value="F:nucleotide binding"/>
    <property type="evidence" value="ECO:0007669"/>
    <property type="project" value="UniProtKB-KW"/>
</dbReference>
<feature type="transmembrane region" description="Helical" evidence="4">
    <location>
        <begin position="287"/>
        <end position="307"/>
    </location>
</feature>
<dbReference type="STRING" id="456900.A0A195CYD6"/>
<evidence type="ECO:0000256" key="3">
    <source>
        <dbReference type="SAM" id="MobiDB-lite"/>
    </source>
</evidence>
<reference evidence="5 6" key="1">
    <citation type="submission" date="2016-03" db="EMBL/GenBank/DDBJ databases">
        <title>Cyphomyrmex costatus WGS genome.</title>
        <authorList>
            <person name="Nygaard S."/>
            <person name="Hu H."/>
            <person name="Boomsma J."/>
            <person name="Zhang G."/>
        </authorList>
    </citation>
    <scope>NUCLEOTIDE SEQUENCE [LARGE SCALE GENOMIC DNA]</scope>
    <source>
        <strain evidence="5">MS0001</strain>
        <tissue evidence="5">Whole body</tissue>
    </source>
</reference>
<dbReference type="PANTHER" id="PTHR45627">
    <property type="entry name" value="ADENYLATE CYCLASE TYPE 1"/>
    <property type="match status" value="1"/>
</dbReference>
<evidence type="ECO:0000256" key="1">
    <source>
        <dbReference type="ARBA" id="ARBA00022741"/>
    </source>
</evidence>
<dbReference type="GO" id="GO:0004016">
    <property type="term" value="F:adenylate cyclase activity"/>
    <property type="evidence" value="ECO:0007669"/>
    <property type="project" value="TreeGrafter"/>
</dbReference>
<organism evidence="5 6">
    <name type="scientific">Cyphomyrmex costatus</name>
    <dbReference type="NCBI Taxonomy" id="456900"/>
    <lineage>
        <taxon>Eukaryota</taxon>
        <taxon>Metazoa</taxon>
        <taxon>Ecdysozoa</taxon>
        <taxon>Arthropoda</taxon>
        <taxon>Hexapoda</taxon>
        <taxon>Insecta</taxon>
        <taxon>Pterygota</taxon>
        <taxon>Neoptera</taxon>
        <taxon>Endopterygota</taxon>
        <taxon>Hymenoptera</taxon>
        <taxon>Apocrita</taxon>
        <taxon>Aculeata</taxon>
        <taxon>Formicoidea</taxon>
        <taxon>Formicidae</taxon>
        <taxon>Myrmicinae</taxon>
        <taxon>Cyphomyrmex</taxon>
    </lineage>
</organism>
<evidence type="ECO:0000256" key="2">
    <source>
        <dbReference type="ARBA" id="ARBA00023239"/>
    </source>
</evidence>
<feature type="transmembrane region" description="Helical" evidence="4">
    <location>
        <begin position="209"/>
        <end position="230"/>
    </location>
</feature>